<dbReference type="FunFam" id="1.20.1070.10:FF:000030">
    <property type="entry name" value="trace amine-associated receptor 1"/>
    <property type="match status" value="1"/>
</dbReference>
<keyword evidence="4" id="KW-1133">Transmembrane helix</keyword>
<keyword evidence="2" id="KW-1003">Cell membrane</keyword>
<dbReference type="Ensembl" id="ENSPKIT00000017229.1">
    <property type="protein sequence ID" value="ENSPKIP00000036285.1"/>
    <property type="gene ID" value="ENSPKIG00000014907.1"/>
</dbReference>
<dbReference type="SUPFAM" id="SSF81321">
    <property type="entry name" value="Family A G protein-coupled receptor-like"/>
    <property type="match status" value="1"/>
</dbReference>
<evidence type="ECO:0000259" key="12">
    <source>
        <dbReference type="PROSITE" id="PS50262"/>
    </source>
</evidence>
<dbReference type="CDD" id="cd15314">
    <property type="entry name" value="7tmA_TAAR1"/>
    <property type="match status" value="1"/>
</dbReference>
<dbReference type="InterPro" id="IPR009132">
    <property type="entry name" value="TAAR_fam"/>
</dbReference>
<keyword evidence="6" id="KW-0472">Membrane</keyword>
<dbReference type="Gene3D" id="1.20.1070.10">
    <property type="entry name" value="Rhodopsin 7-helix transmembrane proteins"/>
    <property type="match status" value="1"/>
</dbReference>
<dbReference type="InterPro" id="IPR000276">
    <property type="entry name" value="GPCR_Rhodpsn"/>
</dbReference>
<dbReference type="InterPro" id="IPR009133">
    <property type="entry name" value="TAAR1"/>
</dbReference>
<keyword evidence="14" id="KW-1185">Reference proteome</keyword>
<dbReference type="Pfam" id="PF00001">
    <property type="entry name" value="7tm_1"/>
    <property type="match status" value="1"/>
</dbReference>
<dbReference type="SMART" id="SM01381">
    <property type="entry name" value="7TM_GPCR_Srsx"/>
    <property type="match status" value="1"/>
</dbReference>
<keyword evidence="9" id="KW-0325">Glycoprotein</keyword>
<evidence type="ECO:0000313" key="14">
    <source>
        <dbReference type="Proteomes" id="UP000261540"/>
    </source>
</evidence>
<dbReference type="PRINTS" id="PR00237">
    <property type="entry name" value="GPCRRHODOPSN"/>
</dbReference>
<evidence type="ECO:0000256" key="11">
    <source>
        <dbReference type="RuleBase" id="RU000688"/>
    </source>
</evidence>
<dbReference type="PRINTS" id="PR01830">
    <property type="entry name" value="TRACEAMINER"/>
</dbReference>
<evidence type="ECO:0000256" key="5">
    <source>
        <dbReference type="ARBA" id="ARBA00023040"/>
    </source>
</evidence>
<evidence type="ECO:0000256" key="7">
    <source>
        <dbReference type="ARBA" id="ARBA00023157"/>
    </source>
</evidence>
<keyword evidence="8 11" id="KW-0675">Receptor</keyword>
<dbReference type="GO" id="GO:0001594">
    <property type="term" value="F:trace-amine receptor activity"/>
    <property type="evidence" value="ECO:0007669"/>
    <property type="project" value="InterPro"/>
</dbReference>
<dbReference type="AlphaFoldDB" id="A0A3B3T0U6"/>
<evidence type="ECO:0000256" key="9">
    <source>
        <dbReference type="ARBA" id="ARBA00023180"/>
    </source>
</evidence>
<evidence type="ECO:0000256" key="8">
    <source>
        <dbReference type="ARBA" id="ARBA00023170"/>
    </source>
</evidence>
<dbReference type="STRING" id="1676925.ENSPKIP00000036285"/>
<dbReference type="PANTHER" id="PTHR24249:SF417">
    <property type="entry name" value="TRACE AMINE-ASSOCIATED RECEPTOR 11"/>
    <property type="match status" value="1"/>
</dbReference>
<dbReference type="InterPro" id="IPR050569">
    <property type="entry name" value="TAAR"/>
</dbReference>
<dbReference type="PRINTS" id="PR01831">
    <property type="entry name" value="TRACEAMINE1R"/>
</dbReference>
<protein>
    <submittedName>
        <fullName evidence="13">Trace amine-associated receptor 1-like</fullName>
    </submittedName>
</protein>
<name>A0A3B3T0U6_9TELE</name>
<keyword evidence="5 11" id="KW-0297">G-protein coupled receptor</keyword>
<feature type="domain" description="G-protein coupled receptors family 1 profile" evidence="12">
    <location>
        <begin position="69"/>
        <end position="332"/>
    </location>
</feature>
<dbReference type="PANTHER" id="PTHR24249">
    <property type="entry name" value="HISTAMINE RECEPTOR-RELATED G-PROTEIN COUPLED RECEPTOR"/>
    <property type="match status" value="1"/>
</dbReference>
<dbReference type="PROSITE" id="PS00237">
    <property type="entry name" value="G_PROTEIN_RECEP_F1_1"/>
    <property type="match status" value="1"/>
</dbReference>
<evidence type="ECO:0000313" key="13">
    <source>
        <dbReference type="Ensembl" id="ENSPKIP00000036285.1"/>
    </source>
</evidence>
<evidence type="ECO:0000256" key="3">
    <source>
        <dbReference type="ARBA" id="ARBA00022692"/>
    </source>
</evidence>
<reference evidence="13" key="1">
    <citation type="submission" date="2025-08" db="UniProtKB">
        <authorList>
            <consortium name="Ensembl"/>
        </authorList>
    </citation>
    <scope>IDENTIFICATION</scope>
</reference>
<comment type="similarity">
    <text evidence="11">Belongs to the G-protein coupled receptor 1 family.</text>
</comment>
<sequence length="364" mass="40991">MNSHWASKAQHTSSWLSNSASTMNFSRAENMVLCYESSNKSCPKHVYPATIRAPLYVFFGAAILLTVFGNLLVVFAIAHFKQLHTPTNYLVLSLAVTDLLLGAVVMPPSMVRSVETCWYLGNFLCKIHSSTDIMLCTASILHLSFISIDRYYAICQPLLYQTKITTPVSVLMILISWTLSALVGFGMVFLELNIWGIEEFYHEKVYCFGGCTLFQSLTSSSVSSTVSFYIPGFIMLGIYQKIFLVAQHQARSIQSSVSQAARPEKGKATPSKVERKATKTLAIVMGVFLSCWTPFFICNIIDPIVDYSTPPVLFDMLVWIGYLNSTFNPIVYAFFYTWFRKAFKMIILCKVFQQDSSTINLFID</sequence>
<keyword evidence="3 11" id="KW-0812">Transmembrane</keyword>
<dbReference type="PROSITE" id="PS50262">
    <property type="entry name" value="G_PROTEIN_RECEP_F1_2"/>
    <property type="match status" value="1"/>
</dbReference>
<dbReference type="GeneTree" id="ENSGT00950000182934"/>
<evidence type="ECO:0000256" key="2">
    <source>
        <dbReference type="ARBA" id="ARBA00022475"/>
    </source>
</evidence>
<evidence type="ECO:0000256" key="6">
    <source>
        <dbReference type="ARBA" id="ARBA00023136"/>
    </source>
</evidence>
<keyword evidence="7" id="KW-1015">Disulfide bond</keyword>
<proteinExistence type="inferred from homology"/>
<comment type="subcellular location">
    <subcellularLocation>
        <location evidence="1">Cell membrane</location>
        <topology evidence="1">Multi-pass membrane protein</topology>
    </subcellularLocation>
</comment>
<organism evidence="13 14">
    <name type="scientific">Paramormyrops kingsleyae</name>
    <dbReference type="NCBI Taxonomy" id="1676925"/>
    <lineage>
        <taxon>Eukaryota</taxon>
        <taxon>Metazoa</taxon>
        <taxon>Chordata</taxon>
        <taxon>Craniata</taxon>
        <taxon>Vertebrata</taxon>
        <taxon>Euteleostomi</taxon>
        <taxon>Actinopterygii</taxon>
        <taxon>Neopterygii</taxon>
        <taxon>Teleostei</taxon>
        <taxon>Osteoglossocephala</taxon>
        <taxon>Osteoglossomorpha</taxon>
        <taxon>Osteoglossiformes</taxon>
        <taxon>Mormyridae</taxon>
        <taxon>Paramormyrops</taxon>
    </lineage>
</organism>
<keyword evidence="10 11" id="KW-0807">Transducer</keyword>
<dbReference type="GO" id="GO:0005886">
    <property type="term" value="C:plasma membrane"/>
    <property type="evidence" value="ECO:0007669"/>
    <property type="project" value="UniProtKB-SubCell"/>
</dbReference>
<reference evidence="13" key="2">
    <citation type="submission" date="2025-09" db="UniProtKB">
        <authorList>
            <consortium name="Ensembl"/>
        </authorList>
    </citation>
    <scope>IDENTIFICATION</scope>
</reference>
<evidence type="ECO:0000256" key="1">
    <source>
        <dbReference type="ARBA" id="ARBA00004651"/>
    </source>
</evidence>
<dbReference type="InterPro" id="IPR017452">
    <property type="entry name" value="GPCR_Rhodpsn_7TM"/>
</dbReference>
<evidence type="ECO:0000256" key="10">
    <source>
        <dbReference type="ARBA" id="ARBA00023224"/>
    </source>
</evidence>
<accession>A0A3B3T0U6</accession>
<dbReference type="Proteomes" id="UP000261540">
    <property type="component" value="Unplaced"/>
</dbReference>
<evidence type="ECO:0000256" key="4">
    <source>
        <dbReference type="ARBA" id="ARBA00022989"/>
    </source>
</evidence>